<feature type="region of interest" description="Disordered" evidence="1">
    <location>
        <begin position="217"/>
        <end position="255"/>
    </location>
</feature>
<evidence type="ECO:0000256" key="1">
    <source>
        <dbReference type="SAM" id="MobiDB-lite"/>
    </source>
</evidence>
<dbReference type="STRING" id="77044.A0A1S7ULC5"/>
<keyword evidence="5" id="KW-1185">Reference proteome</keyword>
<evidence type="ECO:0000256" key="2">
    <source>
        <dbReference type="SAM" id="Phobius"/>
    </source>
</evidence>
<protein>
    <submittedName>
        <fullName evidence="4">Putative duf1620 domain-containing protein</fullName>
    </submittedName>
</protein>
<keyword evidence="2" id="KW-0472">Membrane</keyword>
<evidence type="ECO:0000256" key="3">
    <source>
        <dbReference type="SAM" id="SignalP"/>
    </source>
</evidence>
<dbReference type="AlphaFoldDB" id="A0A1S7ULC5"/>
<feature type="compositionally biased region" description="Polar residues" evidence="1">
    <location>
        <begin position="369"/>
        <end position="398"/>
    </location>
</feature>
<proteinExistence type="predicted"/>
<dbReference type="OMA" id="CNARNVC"/>
<keyword evidence="2" id="KW-1133">Transmembrane helix</keyword>
<feature type="signal peptide" evidence="3">
    <location>
        <begin position="1"/>
        <end position="16"/>
    </location>
</feature>
<evidence type="ECO:0000313" key="5">
    <source>
        <dbReference type="Proteomes" id="UP000054516"/>
    </source>
</evidence>
<feature type="chain" id="PRO_5013023824" evidence="3">
    <location>
        <begin position="17"/>
        <end position="438"/>
    </location>
</feature>
<dbReference type="EMBL" id="DF977450">
    <property type="protein sequence ID" value="GAP83858.1"/>
    <property type="molecule type" value="Genomic_DNA"/>
</dbReference>
<organism evidence="4">
    <name type="scientific">Rosellinia necatrix</name>
    <name type="common">White root-rot fungus</name>
    <dbReference type="NCBI Taxonomy" id="77044"/>
    <lineage>
        <taxon>Eukaryota</taxon>
        <taxon>Fungi</taxon>
        <taxon>Dikarya</taxon>
        <taxon>Ascomycota</taxon>
        <taxon>Pezizomycotina</taxon>
        <taxon>Sordariomycetes</taxon>
        <taxon>Xylariomycetidae</taxon>
        <taxon>Xylariales</taxon>
        <taxon>Xylariaceae</taxon>
        <taxon>Rosellinia</taxon>
    </lineage>
</organism>
<sequence length="438" mass="45918">MSRLLAAAILVAAVRGLAFDGKPARATAVVAPNPTFHFPTITQAPSLRELFKRDTGDQTVLIGPDNTCGYIDGRPGAPLTCNNQYTCAIVIQESYGRAGCCQGEDCGLRATCYDSQQVYASSYCNDACLQDTFTLKCTENTARFCNTATFFSGVIDYWCGPNQISTPQQISTTWNGQTDAVSWQEFIFTASGSDTGFESATDDGSFSFSFTSEPSSTTSIVTGGSGNSGGNNGGSSNNNNNGGSSNGDTPTEKKSSTPIGAIVGGVVGGVAVIALIGLGIFFILRHNKKKNPPVNPEQSMQQAAAAGGTAPPATGAPGYPPQAYNNANYGQQGYQQPPTSPQTYFPQEQKPAGFVGIAPTVVPDRHDSTSPISQFSDPRHSTQPPHSPTSTLNAANWTPQPVQPVSPGVPPNVHEAGGNIVGARDYNANHRGQFHEMA</sequence>
<feature type="compositionally biased region" description="Low complexity" evidence="1">
    <location>
        <begin position="234"/>
        <end position="247"/>
    </location>
</feature>
<feature type="compositionally biased region" description="Gly residues" evidence="1">
    <location>
        <begin position="223"/>
        <end position="233"/>
    </location>
</feature>
<evidence type="ECO:0000313" key="4">
    <source>
        <dbReference type="EMBL" id="GAP83858.1"/>
    </source>
</evidence>
<gene>
    <name evidence="4" type="ORF">SAMD00023353_0502760</name>
</gene>
<feature type="region of interest" description="Disordered" evidence="1">
    <location>
        <begin position="291"/>
        <end position="417"/>
    </location>
</feature>
<accession>A0A1S7ULC5</accession>
<keyword evidence="3" id="KW-0732">Signal</keyword>
<dbReference type="OrthoDB" id="5347452at2759"/>
<name>A0A1S7ULC5_ROSNE</name>
<reference evidence="4" key="1">
    <citation type="submission" date="2016-03" db="EMBL/GenBank/DDBJ databases">
        <title>Draft genome sequence of Rosellinia necatrix.</title>
        <authorList>
            <person name="Kanematsu S."/>
        </authorList>
    </citation>
    <scope>NUCLEOTIDE SEQUENCE [LARGE SCALE GENOMIC DNA]</scope>
    <source>
        <strain evidence="4">W97</strain>
    </source>
</reference>
<feature type="compositionally biased region" description="Low complexity" evidence="1">
    <location>
        <begin position="302"/>
        <end position="337"/>
    </location>
</feature>
<feature type="transmembrane region" description="Helical" evidence="2">
    <location>
        <begin position="259"/>
        <end position="284"/>
    </location>
</feature>
<feature type="compositionally biased region" description="Pro residues" evidence="1">
    <location>
        <begin position="401"/>
        <end position="410"/>
    </location>
</feature>
<keyword evidence="2" id="KW-0812">Transmembrane</keyword>
<dbReference type="Proteomes" id="UP000054516">
    <property type="component" value="Unassembled WGS sequence"/>
</dbReference>